<dbReference type="Proteomes" id="UP000759131">
    <property type="component" value="Unassembled WGS sequence"/>
</dbReference>
<dbReference type="GO" id="GO:0070008">
    <property type="term" value="F:serine-type exopeptidase activity"/>
    <property type="evidence" value="ECO:0007669"/>
    <property type="project" value="InterPro"/>
</dbReference>
<dbReference type="Gene3D" id="3.40.50.1820">
    <property type="entry name" value="alpha/beta hydrolase"/>
    <property type="match status" value="1"/>
</dbReference>
<protein>
    <submittedName>
        <fullName evidence="1">Uncharacterized protein</fullName>
    </submittedName>
</protein>
<dbReference type="GO" id="GO:0006508">
    <property type="term" value="P:proteolysis"/>
    <property type="evidence" value="ECO:0007669"/>
    <property type="project" value="InterPro"/>
</dbReference>
<dbReference type="EMBL" id="OC856872">
    <property type="protein sequence ID" value="CAD7624399.1"/>
    <property type="molecule type" value="Genomic_DNA"/>
</dbReference>
<proteinExistence type="predicted"/>
<name>A0A7R9PY90_9ACAR</name>
<sequence>MRATLLVITPFGHNVPVEYYVQQCGAIFGPQITGQSIKKAVDRTVATYGGLKPNVTNVVFPNGALDPWKASDL</sequence>
<reference evidence="1" key="1">
    <citation type="submission" date="2020-11" db="EMBL/GenBank/DDBJ databases">
        <authorList>
            <person name="Tran Van P."/>
        </authorList>
    </citation>
    <scope>NUCLEOTIDE SEQUENCE</scope>
</reference>
<dbReference type="AlphaFoldDB" id="A0A7R9PY90"/>
<dbReference type="Pfam" id="PF05577">
    <property type="entry name" value="Peptidase_S28"/>
    <property type="match status" value="1"/>
</dbReference>
<accession>A0A7R9PY90</accession>
<dbReference type="InterPro" id="IPR029058">
    <property type="entry name" value="AB_hydrolase_fold"/>
</dbReference>
<organism evidence="1">
    <name type="scientific">Medioppia subpectinata</name>
    <dbReference type="NCBI Taxonomy" id="1979941"/>
    <lineage>
        <taxon>Eukaryota</taxon>
        <taxon>Metazoa</taxon>
        <taxon>Ecdysozoa</taxon>
        <taxon>Arthropoda</taxon>
        <taxon>Chelicerata</taxon>
        <taxon>Arachnida</taxon>
        <taxon>Acari</taxon>
        <taxon>Acariformes</taxon>
        <taxon>Sarcoptiformes</taxon>
        <taxon>Oribatida</taxon>
        <taxon>Brachypylina</taxon>
        <taxon>Oppioidea</taxon>
        <taxon>Oppiidae</taxon>
        <taxon>Medioppia</taxon>
    </lineage>
</organism>
<evidence type="ECO:0000313" key="1">
    <source>
        <dbReference type="EMBL" id="CAD7624399.1"/>
    </source>
</evidence>
<dbReference type="InterPro" id="IPR008758">
    <property type="entry name" value="Peptidase_S28"/>
</dbReference>
<gene>
    <name evidence="1" type="ORF">OSB1V03_LOCUS4844</name>
</gene>
<keyword evidence="2" id="KW-1185">Reference proteome</keyword>
<evidence type="ECO:0000313" key="2">
    <source>
        <dbReference type="Proteomes" id="UP000759131"/>
    </source>
</evidence>
<dbReference type="OrthoDB" id="1735038at2759"/>
<dbReference type="EMBL" id="CAJPIZ010002297">
    <property type="protein sequence ID" value="CAG2104829.1"/>
    <property type="molecule type" value="Genomic_DNA"/>
</dbReference>